<evidence type="ECO:0000256" key="2">
    <source>
        <dbReference type="SAM" id="SignalP"/>
    </source>
</evidence>
<dbReference type="EMBL" id="JAPDFL010000001">
    <property type="protein sequence ID" value="MCW1930991.1"/>
    <property type="molecule type" value="Genomic_DNA"/>
</dbReference>
<dbReference type="SUPFAM" id="SSF53850">
    <property type="entry name" value="Periplasmic binding protein-like II"/>
    <property type="match status" value="1"/>
</dbReference>
<dbReference type="Pfam" id="PF13531">
    <property type="entry name" value="SBP_bac_11"/>
    <property type="match status" value="1"/>
</dbReference>
<dbReference type="Proteomes" id="UP001208938">
    <property type="component" value="Unassembled WGS sequence"/>
</dbReference>
<dbReference type="PANTHER" id="PTHR30006">
    <property type="entry name" value="THIAMINE-BINDING PERIPLASMIC PROTEIN-RELATED"/>
    <property type="match status" value="1"/>
</dbReference>
<evidence type="ECO:0000313" key="4">
    <source>
        <dbReference type="Proteomes" id="UP001208938"/>
    </source>
</evidence>
<keyword evidence="4" id="KW-1185">Reference proteome</keyword>
<dbReference type="RefSeq" id="WP_264504151.1">
    <property type="nucleotide sequence ID" value="NZ_JAPDFL010000001.1"/>
</dbReference>
<feature type="signal peptide" evidence="2">
    <location>
        <begin position="1"/>
        <end position="22"/>
    </location>
</feature>
<comment type="caution">
    <text evidence="3">The sequence shown here is derived from an EMBL/GenBank/DDBJ whole genome shotgun (WGS) entry which is preliminary data.</text>
</comment>
<feature type="chain" id="PRO_5045642532" evidence="2">
    <location>
        <begin position="23"/>
        <end position="346"/>
    </location>
</feature>
<organism evidence="3 4">
    <name type="scientific">Pararhodobacter zhoushanensis</name>
    <dbReference type="NCBI Taxonomy" id="2479545"/>
    <lineage>
        <taxon>Bacteria</taxon>
        <taxon>Pseudomonadati</taxon>
        <taxon>Pseudomonadota</taxon>
        <taxon>Alphaproteobacteria</taxon>
        <taxon>Rhodobacterales</taxon>
        <taxon>Paracoccaceae</taxon>
        <taxon>Pararhodobacter</taxon>
    </lineage>
</organism>
<evidence type="ECO:0000313" key="3">
    <source>
        <dbReference type="EMBL" id="MCW1930991.1"/>
    </source>
</evidence>
<dbReference type="Gene3D" id="3.40.190.10">
    <property type="entry name" value="Periplasmic binding protein-like II"/>
    <property type="match status" value="2"/>
</dbReference>
<protein>
    <submittedName>
        <fullName evidence="3">ABC transporter substrate-binding protein</fullName>
    </submittedName>
</protein>
<dbReference type="PANTHER" id="PTHR30006:SF25">
    <property type="entry name" value="PHOSPHOGLYCERATE TRANSPORT REGULATORY PROTEIN PGTC"/>
    <property type="match status" value="1"/>
</dbReference>
<gene>
    <name evidence="3" type="ORF">OKW52_01570</name>
</gene>
<evidence type="ECO:0000256" key="1">
    <source>
        <dbReference type="ARBA" id="ARBA00022729"/>
    </source>
</evidence>
<reference evidence="3 4" key="1">
    <citation type="submission" date="2022-10" db="EMBL/GenBank/DDBJ databases">
        <title>Pararhodobacter sp. nov., isolated from marine algae.</title>
        <authorList>
            <person name="Choi B.J."/>
            <person name="Kim J.M."/>
            <person name="Lee J.K."/>
            <person name="Choi D.G."/>
            <person name="Jeon C.O."/>
        </authorList>
    </citation>
    <scope>NUCLEOTIDE SEQUENCE [LARGE SCALE GENOMIC DNA]</scope>
    <source>
        <strain evidence="3 4">ZQ420</strain>
    </source>
</reference>
<name>A0ABT3GTY4_9RHOB</name>
<accession>A0ABT3GTY4</accession>
<keyword evidence="1 2" id="KW-0732">Signal</keyword>
<sequence>MRNALVPLLVVIAALFALPAVAFEIEAEQRFGPAGATNELSVLSTTDISFFAPLAEAFLARQPNLALRYVQAGSQDLFRAVDGEGAAFDLVISSAMDLQMKLANDGYARALPADLVAELPVWARWRDRLVSIAQEPVVLLLADAALPDGQAPPRSRRDLIALLRDHPQLFAGRIGTYDPRISGAGYLFLTQDARMSDSIWRLAEVMGRLDARLFCCSGDMIAGLLSGELLVGYNVLGSYAAANLPAGSGVQAIALEDFTVTLQRTALIPVNAPLPEAGAALLRFLLSDEGQLIQSRATGFAVMRPETFATQPWLRPIRLDPGLLSSLDSMTRRRFLAEWTAALDQP</sequence>
<proteinExistence type="predicted"/>